<feature type="non-terminal residue" evidence="5">
    <location>
        <position position="1"/>
    </location>
</feature>
<dbReference type="CDD" id="cd08953">
    <property type="entry name" value="KR_2_SDR_x"/>
    <property type="match status" value="1"/>
</dbReference>
<dbReference type="SUPFAM" id="SSF51735">
    <property type="entry name" value="NAD(P)-binding Rossmann-fold domains"/>
    <property type="match status" value="2"/>
</dbReference>
<dbReference type="Pfam" id="PF21394">
    <property type="entry name" value="Beta-ketacyl_N"/>
    <property type="match status" value="1"/>
</dbReference>
<reference evidence="5 6" key="1">
    <citation type="submission" date="2016-05" db="EMBL/GenBank/DDBJ databases">
        <title>Single-cell genome of chain-forming Candidatus Thiomargarita nelsonii and comparison to other large sulfur-oxidizing bacteria.</title>
        <authorList>
            <person name="Winkel M."/>
            <person name="Salman V."/>
            <person name="Woyke T."/>
            <person name="Schulz-Vogt H."/>
            <person name="Richter M."/>
            <person name="Flood B."/>
            <person name="Bailey J."/>
            <person name="Amann R."/>
            <person name="Mussmann M."/>
        </authorList>
    </citation>
    <scope>NUCLEOTIDE SEQUENCE [LARGE SCALE GENOMIC DNA]</scope>
    <source>
        <strain evidence="5 6">THI036</strain>
    </source>
</reference>
<keyword evidence="6" id="KW-1185">Reference proteome</keyword>
<dbReference type="InterPro" id="IPR036291">
    <property type="entry name" value="NAD(P)-bd_dom_sf"/>
</dbReference>
<dbReference type="AlphaFoldDB" id="A0A0A6NXS1"/>
<dbReference type="Proteomes" id="UP000076962">
    <property type="component" value="Unassembled WGS sequence"/>
</dbReference>
<dbReference type="SUPFAM" id="SSF52151">
    <property type="entry name" value="FabD/lysophospholipase-like"/>
    <property type="match status" value="1"/>
</dbReference>
<feature type="non-terminal residue" evidence="5">
    <location>
        <position position="858"/>
    </location>
</feature>
<evidence type="ECO:0000313" key="5">
    <source>
        <dbReference type="EMBL" id="OAD20020.1"/>
    </source>
</evidence>
<dbReference type="GO" id="GO:0004312">
    <property type="term" value="F:fatty acid synthase activity"/>
    <property type="evidence" value="ECO:0007669"/>
    <property type="project" value="TreeGrafter"/>
</dbReference>
<dbReference type="InterPro" id="IPR050091">
    <property type="entry name" value="PKS_NRPS_Biosynth_Enz"/>
</dbReference>
<name>A0A0A6NXS1_9GAMM</name>
<dbReference type="InterPro" id="IPR016035">
    <property type="entry name" value="Acyl_Trfase/lysoPLipase"/>
</dbReference>
<dbReference type="Gene3D" id="3.40.50.720">
    <property type="entry name" value="NAD(P)-binding Rossmann-like Domain"/>
    <property type="match status" value="1"/>
</dbReference>
<dbReference type="EMBL" id="LUTY01002576">
    <property type="protein sequence ID" value="OAD20020.1"/>
    <property type="molecule type" value="Genomic_DNA"/>
</dbReference>
<proteinExistence type="inferred from homology"/>
<feature type="domain" description="Ketoreductase" evidence="3">
    <location>
        <begin position="553"/>
        <end position="761"/>
    </location>
</feature>
<dbReference type="Gene3D" id="3.40.366.10">
    <property type="entry name" value="Malonyl-Coenzyme A Acyl Carrier Protein, domain 2"/>
    <property type="match status" value="1"/>
</dbReference>
<dbReference type="InterPro" id="IPR049490">
    <property type="entry name" value="C883_1060-like_KR_N"/>
</dbReference>
<comment type="similarity">
    <text evidence="1">Belongs to the short-chain dehydrogenases/reductases (SDR) family.</text>
</comment>
<dbReference type="InterPro" id="IPR001227">
    <property type="entry name" value="Ac_transferase_dom_sf"/>
</dbReference>
<dbReference type="Pfam" id="PF08659">
    <property type="entry name" value="KR"/>
    <property type="match status" value="1"/>
</dbReference>
<dbReference type="InterPro" id="IPR014043">
    <property type="entry name" value="Acyl_transferase_dom"/>
</dbReference>
<dbReference type="InterPro" id="IPR057326">
    <property type="entry name" value="KR_dom"/>
</dbReference>
<evidence type="ECO:0000259" key="3">
    <source>
        <dbReference type="SMART" id="SM00822"/>
    </source>
</evidence>
<dbReference type="GO" id="GO:0006633">
    <property type="term" value="P:fatty acid biosynthetic process"/>
    <property type="evidence" value="ECO:0007669"/>
    <property type="project" value="TreeGrafter"/>
</dbReference>
<dbReference type="Pfam" id="PF00698">
    <property type="entry name" value="Acyl_transf_1"/>
    <property type="match status" value="1"/>
</dbReference>
<comment type="caution">
    <text evidence="5">The sequence shown here is derived from an EMBL/GenBank/DDBJ whole genome shotgun (WGS) entry which is preliminary data.</text>
</comment>
<dbReference type="InterPro" id="IPR016036">
    <property type="entry name" value="Malonyl_transacylase_ACP-bd"/>
</dbReference>
<dbReference type="SMART" id="SM00827">
    <property type="entry name" value="PKS_AT"/>
    <property type="match status" value="1"/>
</dbReference>
<accession>A0A0A6NXS1</accession>
<feature type="domain" description="Malonyl-CoA:ACP transacylase (MAT)" evidence="4">
    <location>
        <begin position="1"/>
        <end position="232"/>
    </location>
</feature>
<evidence type="ECO:0000256" key="2">
    <source>
        <dbReference type="ARBA" id="ARBA00022679"/>
    </source>
</evidence>
<sequence>QPALFVIEYALAQLWMAWGLRPAAMIGHSIGEYVAACLAGVFSLEDALALVAVRGQLMQSLPRGAMLSVPLPETEVKKLLNQELSLAVHNAPSLCAVSGTTDAVTALENRLTAQNIECLWLHTSHAFHSAMMEPILASFTAHVKKMRLNPPQMPYLSNVSGTWITAAQATEPSYWARHLRHTVRFAEGLQELLKKPEYALLEIGPGRTLTTLVQRHPQKAAEQVALTSVRHPKDHQADVSFLLTTLGKLWLAGVSIDWTGFYAQEQRQRLPLPTYPFERQRYWIEQKSIPLSGAIAEVSSVPKSELVDRFYIPTWQRAMAPRYQPNQTLAHMNWLVFMDECGLGTLLVKRLEQANIEVISVSTGTTFTQLSDRVYTLNPHQANDYEVLFNELARRDKLPQTIIHLWSVTSDYQLSDNNYQVTQQLGFYSLLFIARTLEKHSLKNKFQIEVVSNQIQAVTGEELLYPEKATVLGPVKVIPQECPNIRCRSIDIVLPNARSRQKLIDQLLAEFTAGHENDSTPIAFRGPYRWEQSFAAQRLEKSTDNTIGLRKNGVYLITGGLGGLGLIFAEYLAKTVQARLVLVSRSELPRREEWARLLSNDNMPGEAPHSNIMLNMAVKIKAINQLEAAYGAEVMVLSADVADLVQMQAAYTQATARFGEIHGVIHAAAIEGGGMIQVKAVEMAEREFAPKIKGTRTLETIFKNVKLDFMVLCSSLLAILGRKGQVGYCAANAFLDAFVHYKTAESGTFVVSINWGRWQNVGMLARVEAVHQAKTGELLTGGLTADEGTDAFSRILSSIGTLQQIIVSKRNVIYFVKEIKAVKLYETETLPTTSTHSRPNLQNAYVAPRFEMEQLVAN</sequence>
<gene>
    <name evidence="5" type="ORF">THIOM_004301</name>
</gene>
<evidence type="ECO:0000256" key="1">
    <source>
        <dbReference type="ARBA" id="ARBA00006484"/>
    </source>
</evidence>
<keyword evidence="2" id="KW-0808">Transferase</keyword>
<dbReference type="PATRIC" id="fig|1003181.4.peg.5663"/>
<dbReference type="PANTHER" id="PTHR43775">
    <property type="entry name" value="FATTY ACID SYNTHASE"/>
    <property type="match status" value="1"/>
</dbReference>
<dbReference type="SUPFAM" id="SSF55048">
    <property type="entry name" value="Probable ACP-binding domain of malonyl-CoA ACP transacylase"/>
    <property type="match status" value="1"/>
</dbReference>
<dbReference type="SMART" id="SM00822">
    <property type="entry name" value="PKS_KR"/>
    <property type="match status" value="1"/>
</dbReference>
<evidence type="ECO:0000313" key="6">
    <source>
        <dbReference type="Proteomes" id="UP000076962"/>
    </source>
</evidence>
<dbReference type="PANTHER" id="PTHR43775:SF51">
    <property type="entry name" value="INACTIVE PHENOLPHTHIOCEROL SYNTHESIS POLYKETIDE SYNTHASE TYPE I PKS1-RELATED"/>
    <property type="match status" value="1"/>
</dbReference>
<organism evidence="5 6">
    <name type="scientific">Candidatus Thiomargarita nelsonii</name>
    <dbReference type="NCBI Taxonomy" id="1003181"/>
    <lineage>
        <taxon>Bacteria</taxon>
        <taxon>Pseudomonadati</taxon>
        <taxon>Pseudomonadota</taxon>
        <taxon>Gammaproteobacteria</taxon>
        <taxon>Thiotrichales</taxon>
        <taxon>Thiotrichaceae</taxon>
        <taxon>Thiomargarita</taxon>
    </lineage>
</organism>
<protein>
    <submittedName>
        <fullName evidence="5">Polyketide synthase type I</fullName>
    </submittedName>
</protein>
<evidence type="ECO:0000259" key="4">
    <source>
        <dbReference type="SMART" id="SM00827"/>
    </source>
</evidence>
<dbReference type="InterPro" id="IPR013968">
    <property type="entry name" value="PKS_KR"/>
</dbReference>